<feature type="region of interest" description="Disordered" evidence="1">
    <location>
        <begin position="28"/>
        <end position="304"/>
    </location>
</feature>
<feature type="compositionally biased region" description="Gly residues" evidence="1">
    <location>
        <begin position="282"/>
        <end position="293"/>
    </location>
</feature>
<gene>
    <name evidence="3" type="ORF">GCM10008985_10840</name>
    <name evidence="4" type="ORF">MUK72_11320</name>
</gene>
<protein>
    <recommendedName>
        <fullName evidence="7">Sialidase</fullName>
    </recommendedName>
</protein>
<evidence type="ECO:0000313" key="3">
    <source>
        <dbReference type="EMBL" id="GAA0456650.1"/>
    </source>
</evidence>
<evidence type="ECO:0008006" key="7">
    <source>
        <dbReference type="Google" id="ProtNLM"/>
    </source>
</evidence>
<feature type="region of interest" description="Disordered" evidence="1">
    <location>
        <begin position="601"/>
        <end position="630"/>
    </location>
</feature>
<feature type="compositionally biased region" description="Polar residues" evidence="1">
    <location>
        <begin position="50"/>
        <end position="67"/>
    </location>
</feature>
<keyword evidence="2" id="KW-0472">Membrane</keyword>
<dbReference type="EMBL" id="CP095005">
    <property type="protein sequence ID" value="UOO96558.1"/>
    <property type="molecule type" value="Genomic_DNA"/>
</dbReference>
<reference evidence="3" key="1">
    <citation type="journal article" date="2014" name="Int. J. Syst. Evol. Microbiol.">
        <title>Complete genome sequence of Corynebacterium casei LMG S-19264T (=DSM 44701T), isolated from a smear-ripened cheese.</title>
        <authorList>
            <consortium name="US DOE Joint Genome Institute (JGI-PGF)"/>
            <person name="Walter F."/>
            <person name="Albersmeier A."/>
            <person name="Kalinowski J."/>
            <person name="Ruckert C."/>
        </authorList>
    </citation>
    <scope>NUCLEOTIDE SEQUENCE</scope>
    <source>
        <strain evidence="3">JCM 12289</strain>
    </source>
</reference>
<evidence type="ECO:0000256" key="2">
    <source>
        <dbReference type="SAM" id="Phobius"/>
    </source>
</evidence>
<feature type="compositionally biased region" description="Gly residues" evidence="1">
    <location>
        <begin position="213"/>
        <end position="229"/>
    </location>
</feature>
<dbReference type="PANTHER" id="PTHR35902:SF3">
    <property type="entry name" value="NPCBM-ASSOCIATED, NEW3 DOMAIN OF ALPHA-GALACTOSIDASE"/>
    <property type="match status" value="1"/>
</dbReference>
<dbReference type="RefSeq" id="WP_244705361.1">
    <property type="nucleotide sequence ID" value="NZ_BAAADN010000019.1"/>
</dbReference>
<feature type="compositionally biased region" description="Low complexity" evidence="1">
    <location>
        <begin position="71"/>
        <end position="109"/>
    </location>
</feature>
<evidence type="ECO:0000256" key="1">
    <source>
        <dbReference type="SAM" id="MobiDB-lite"/>
    </source>
</evidence>
<evidence type="ECO:0000313" key="6">
    <source>
        <dbReference type="Proteomes" id="UP001500962"/>
    </source>
</evidence>
<dbReference type="GeneID" id="71762446"/>
<feature type="region of interest" description="Disordered" evidence="1">
    <location>
        <begin position="426"/>
        <end position="446"/>
    </location>
</feature>
<evidence type="ECO:0000313" key="4">
    <source>
        <dbReference type="EMBL" id="UOO96558.1"/>
    </source>
</evidence>
<feature type="compositionally biased region" description="Low complexity" evidence="1">
    <location>
        <begin position="201"/>
        <end position="212"/>
    </location>
</feature>
<organism evidence="3 6">
    <name type="scientific">Halococcus dombrowskii</name>
    <dbReference type="NCBI Taxonomy" id="179637"/>
    <lineage>
        <taxon>Archaea</taxon>
        <taxon>Methanobacteriati</taxon>
        <taxon>Methanobacteriota</taxon>
        <taxon>Stenosarchaea group</taxon>
        <taxon>Halobacteria</taxon>
        <taxon>Halobacteriales</taxon>
        <taxon>Halococcaceae</taxon>
        <taxon>Halococcus</taxon>
    </lineage>
</organism>
<feature type="compositionally biased region" description="Polar residues" evidence="1">
    <location>
        <begin position="601"/>
        <end position="619"/>
    </location>
</feature>
<keyword evidence="2" id="KW-1133">Transmembrane helix</keyword>
<reference evidence="3" key="3">
    <citation type="submission" date="2023-12" db="EMBL/GenBank/DDBJ databases">
        <authorList>
            <person name="Sun Q."/>
            <person name="Inoue M."/>
        </authorList>
    </citation>
    <scope>NUCLEOTIDE SEQUENCE</scope>
    <source>
        <strain evidence="3">JCM 12289</strain>
    </source>
</reference>
<keyword evidence="2" id="KW-0812">Transmembrane</keyword>
<dbReference type="AlphaFoldDB" id="A0AAV3SEW0"/>
<accession>A0AAV3SEW0</accession>
<feature type="compositionally biased region" description="Low complexity" evidence="1">
    <location>
        <begin position="230"/>
        <end position="281"/>
    </location>
</feature>
<dbReference type="Gene3D" id="2.60.40.10">
    <property type="entry name" value="Immunoglobulins"/>
    <property type="match status" value="2"/>
</dbReference>
<evidence type="ECO:0000313" key="5">
    <source>
        <dbReference type="Proteomes" id="UP000830542"/>
    </source>
</evidence>
<dbReference type="Proteomes" id="UP001500962">
    <property type="component" value="Unassembled WGS sequence"/>
</dbReference>
<proteinExistence type="predicted"/>
<dbReference type="InterPro" id="IPR013783">
    <property type="entry name" value="Ig-like_fold"/>
</dbReference>
<keyword evidence="5" id="KW-1185">Reference proteome</keyword>
<dbReference type="PANTHER" id="PTHR35902">
    <property type="entry name" value="S-LAYER DOMAIN-LIKE PROTEIN-RELATED"/>
    <property type="match status" value="1"/>
</dbReference>
<reference evidence="4" key="2">
    <citation type="submission" date="2022-04" db="EMBL/GenBank/DDBJ databases">
        <title>Sequencing and genomic assembly of Halococcus dombrowskii.</title>
        <authorList>
            <person name="Lim S.W."/>
            <person name="MacLea K.S."/>
        </authorList>
    </citation>
    <scope>NUCLEOTIDE SEQUENCE</scope>
    <source>
        <strain evidence="4">H4</strain>
    </source>
</reference>
<dbReference type="EMBL" id="BAAADN010000019">
    <property type="protein sequence ID" value="GAA0456650.1"/>
    <property type="molecule type" value="Genomic_DNA"/>
</dbReference>
<feature type="compositionally biased region" description="Polar residues" evidence="1">
    <location>
        <begin position="433"/>
        <end position="443"/>
    </location>
</feature>
<sequence length="894" mass="89421">MNRAALAAVLVVLLTIQGSVVGVLTGDVLPNESTNNGSNTTVEQPMEVTTVESPGTGSTSVMAANNEGSHETSAATTNSSEESPTPTPTENTTTSNSTESETSTENDTTTTEKSEDTTDNESPDTTDESGDSGEKSPPKPESPTQSPTDEETSSGDNGGEAPSEGESPSSGAGEGGAPQGDAGSATPPDSASGDAGGPSRSGGANAPSAGAGQPSGGSGGAAGRPGGAAAGAAPSGSAPNGAAGGASRAAAGGAGAPSRAAGSAPSGAAGAAGAPSAAGASGAPGGAAAGGAAGSATGASPDAEFNVTGVSADVSVGGTGNVSVTIENTGEDATDAVVSFQSQSSDLVFGQSAETSRYVGDWDEGESRTVEVTARAMQGADTDDYPVQATVSYDDDDGNASQSAPLTFGVSPASEQEFTLSSVDGDLAAGSEGTISGTITNEGPEQATDAVITLSPNGSRAIVPRQSQYVIGGLDPDESEAFEYPVLVNSTAEPGARQVSFVVQYYDADGNPLQSKPLNARVDIDAESDDFAVVSSSSDVQVGDEGPVSVTLENQGENVSEATVSLQSLTGDILFGRTANATQFIGEWPAGAQRTVTVNATASNQSETRSYPLQSSISYKDSDGDPGRSGPFTVGITPQSEQSFTLGNTSSTLNVGDEGNVTGTITNRGPQDAGNAVIKLISQSQNVKPQSTEVALGSLPANGSTSFSVPVEVTDSAEPGGQQFSFVVEYDNRNGDTRRSGTLDTQVDIGAQSDAFIVERANASLDVGGSDTVTLNVTNNRESTVSNVNAKAFVDDPLSIASDEAYISRLEPNETQQIAFEASAGGDANAGEYPLSVDFQYDSGGESKLSNTYEVPIELVEVEDGGILSSLSIMWALGALLVVFGIGWVWSRRS</sequence>
<feature type="transmembrane region" description="Helical" evidence="2">
    <location>
        <begin position="867"/>
        <end position="890"/>
    </location>
</feature>
<dbReference type="KEGG" id="hdo:MUK72_11320"/>
<feature type="compositionally biased region" description="Low complexity" evidence="1">
    <location>
        <begin position="159"/>
        <end position="171"/>
    </location>
</feature>
<dbReference type="Proteomes" id="UP000830542">
    <property type="component" value="Chromosome"/>
</dbReference>
<feature type="compositionally biased region" description="Acidic residues" evidence="1">
    <location>
        <begin position="117"/>
        <end position="131"/>
    </location>
</feature>
<feature type="compositionally biased region" description="Polar residues" evidence="1">
    <location>
        <begin position="31"/>
        <end position="43"/>
    </location>
</feature>
<name>A0AAV3SEW0_HALDO</name>